<dbReference type="SUPFAM" id="SSF55658">
    <property type="entry name" value="L9 N-domain-like"/>
    <property type="match status" value="1"/>
</dbReference>
<dbReference type="Pfam" id="PF01281">
    <property type="entry name" value="Ribosomal_L9_N"/>
    <property type="match status" value="1"/>
</dbReference>
<keyword evidence="4 7" id="KW-0689">Ribosomal protein</keyword>
<dbReference type="SUPFAM" id="SSF55653">
    <property type="entry name" value="Ribosomal protein L9 C-domain"/>
    <property type="match status" value="1"/>
</dbReference>
<dbReference type="PROSITE" id="PS00651">
    <property type="entry name" value="RIBOSOMAL_L9"/>
    <property type="match status" value="1"/>
</dbReference>
<dbReference type="InterPro" id="IPR020594">
    <property type="entry name" value="Ribosomal_bL9_bac/chp"/>
</dbReference>
<dbReference type="PANTHER" id="PTHR21368">
    <property type="entry name" value="50S RIBOSOMAL PROTEIN L9"/>
    <property type="match status" value="1"/>
</dbReference>
<name>A0A239HEE5_EKHLU</name>
<evidence type="ECO:0000256" key="4">
    <source>
        <dbReference type="ARBA" id="ARBA00022980"/>
    </source>
</evidence>
<comment type="similarity">
    <text evidence="1 7">Belongs to the bacterial ribosomal protein bL9 family.</text>
</comment>
<evidence type="ECO:0000256" key="8">
    <source>
        <dbReference type="SAM" id="Coils"/>
    </source>
</evidence>
<dbReference type="InterPro" id="IPR020070">
    <property type="entry name" value="Ribosomal_bL9_N"/>
</dbReference>
<evidence type="ECO:0000256" key="3">
    <source>
        <dbReference type="ARBA" id="ARBA00022884"/>
    </source>
</evidence>
<evidence type="ECO:0000256" key="5">
    <source>
        <dbReference type="ARBA" id="ARBA00023274"/>
    </source>
</evidence>
<dbReference type="InterPro" id="IPR036791">
    <property type="entry name" value="Ribosomal_bL9_C_sf"/>
</dbReference>
<evidence type="ECO:0000256" key="7">
    <source>
        <dbReference type="HAMAP-Rule" id="MF_00503"/>
    </source>
</evidence>
<evidence type="ECO:0000256" key="2">
    <source>
        <dbReference type="ARBA" id="ARBA00022730"/>
    </source>
</evidence>
<dbReference type="NCBIfam" id="TIGR00158">
    <property type="entry name" value="L9"/>
    <property type="match status" value="1"/>
</dbReference>
<dbReference type="Pfam" id="PF03948">
    <property type="entry name" value="Ribosomal_L9_C"/>
    <property type="match status" value="1"/>
</dbReference>
<dbReference type="GO" id="GO:0019843">
    <property type="term" value="F:rRNA binding"/>
    <property type="evidence" value="ECO:0007669"/>
    <property type="project" value="UniProtKB-UniRule"/>
</dbReference>
<dbReference type="GO" id="GO:0006412">
    <property type="term" value="P:translation"/>
    <property type="evidence" value="ECO:0007669"/>
    <property type="project" value="UniProtKB-UniRule"/>
</dbReference>
<dbReference type="Proteomes" id="UP000198393">
    <property type="component" value="Unassembled WGS sequence"/>
</dbReference>
<dbReference type="EMBL" id="FZPD01000002">
    <property type="protein sequence ID" value="SNS79767.1"/>
    <property type="molecule type" value="Genomic_DNA"/>
</dbReference>
<keyword evidence="8" id="KW-0175">Coiled coil</keyword>
<dbReference type="InterPro" id="IPR000244">
    <property type="entry name" value="Ribosomal_bL9"/>
</dbReference>
<dbReference type="GO" id="GO:0003735">
    <property type="term" value="F:structural constituent of ribosome"/>
    <property type="evidence" value="ECO:0007669"/>
    <property type="project" value="InterPro"/>
</dbReference>
<feature type="domain" description="Ribosomal protein L9" evidence="9">
    <location>
        <begin position="13"/>
        <end position="40"/>
    </location>
</feature>
<proteinExistence type="inferred from homology"/>
<evidence type="ECO:0000259" key="9">
    <source>
        <dbReference type="PROSITE" id="PS00651"/>
    </source>
</evidence>
<protein>
    <recommendedName>
        <fullName evidence="6 7">Large ribosomal subunit protein bL9</fullName>
    </recommendedName>
</protein>
<dbReference type="AlphaFoldDB" id="A0A239HEE5"/>
<feature type="coiled-coil region" evidence="8">
    <location>
        <begin position="44"/>
        <end position="78"/>
    </location>
</feature>
<dbReference type="InterPro" id="IPR020069">
    <property type="entry name" value="Ribosomal_bL9_C"/>
</dbReference>
<accession>A0A239HEE5</accession>
<evidence type="ECO:0000256" key="6">
    <source>
        <dbReference type="ARBA" id="ARBA00035292"/>
    </source>
</evidence>
<organism evidence="10 11">
    <name type="scientific">Ekhidna lutea</name>
    <dbReference type="NCBI Taxonomy" id="447679"/>
    <lineage>
        <taxon>Bacteria</taxon>
        <taxon>Pseudomonadati</taxon>
        <taxon>Bacteroidota</taxon>
        <taxon>Cytophagia</taxon>
        <taxon>Cytophagales</taxon>
        <taxon>Reichenbachiellaceae</taxon>
        <taxon>Ekhidna</taxon>
    </lineage>
</organism>
<evidence type="ECO:0000313" key="10">
    <source>
        <dbReference type="EMBL" id="SNS79767.1"/>
    </source>
</evidence>
<dbReference type="OrthoDB" id="9788336at2"/>
<reference evidence="10 11" key="1">
    <citation type="submission" date="2017-06" db="EMBL/GenBank/DDBJ databases">
        <authorList>
            <person name="Kim H.J."/>
            <person name="Triplett B.A."/>
        </authorList>
    </citation>
    <scope>NUCLEOTIDE SEQUENCE [LARGE SCALE GENOMIC DNA]</scope>
    <source>
        <strain evidence="10 11">DSM 19307</strain>
    </source>
</reference>
<evidence type="ECO:0000256" key="1">
    <source>
        <dbReference type="ARBA" id="ARBA00010605"/>
    </source>
</evidence>
<dbReference type="RefSeq" id="WP_089356019.1">
    <property type="nucleotide sequence ID" value="NZ_FZPD01000002.1"/>
</dbReference>
<dbReference type="InterPro" id="IPR036935">
    <property type="entry name" value="Ribosomal_bL9_N_sf"/>
</dbReference>
<dbReference type="GO" id="GO:1990904">
    <property type="term" value="C:ribonucleoprotein complex"/>
    <property type="evidence" value="ECO:0007669"/>
    <property type="project" value="UniProtKB-KW"/>
</dbReference>
<keyword evidence="11" id="KW-1185">Reference proteome</keyword>
<dbReference type="GO" id="GO:0005840">
    <property type="term" value="C:ribosome"/>
    <property type="evidence" value="ECO:0007669"/>
    <property type="project" value="UniProtKB-KW"/>
</dbReference>
<evidence type="ECO:0000313" key="11">
    <source>
        <dbReference type="Proteomes" id="UP000198393"/>
    </source>
</evidence>
<keyword evidence="2 7" id="KW-0699">rRNA-binding</keyword>
<dbReference type="HAMAP" id="MF_00503">
    <property type="entry name" value="Ribosomal_bL9"/>
    <property type="match status" value="1"/>
</dbReference>
<keyword evidence="5 7" id="KW-0687">Ribonucleoprotein</keyword>
<keyword evidence="3 7" id="KW-0694">RNA-binding</keyword>
<dbReference type="Gene3D" id="3.10.430.100">
    <property type="entry name" value="Ribosomal protein L9, C-terminal domain"/>
    <property type="match status" value="1"/>
</dbReference>
<comment type="function">
    <text evidence="7">Binds to the 23S rRNA.</text>
</comment>
<dbReference type="InterPro" id="IPR009027">
    <property type="entry name" value="Ribosomal_bL9/RNase_H1_N"/>
</dbReference>
<gene>
    <name evidence="7" type="primary">rplI</name>
    <name evidence="10" type="ORF">SAMN05421640_1272</name>
</gene>
<dbReference type="Gene3D" id="3.40.5.10">
    <property type="entry name" value="Ribosomal protein L9, N-terminal domain"/>
    <property type="match status" value="1"/>
</dbReference>
<sequence length="147" mass="16299">MEVILREDIQGLGYRNDTVDVKPGYGRNFLIPRGMAIIASDSNKKMISENIRQAAHKAEKAKKDAEEIAKKIGELTLEIKTKAGESGKIFGAITPIQVAEALAAKGHEVDRKRISFEQKIKELGEYTALLDLHKEVHHPITIQVVAD</sequence>